<dbReference type="Proteomes" id="UP000625711">
    <property type="component" value="Unassembled WGS sequence"/>
</dbReference>
<organism evidence="2 3">
    <name type="scientific">Rhynchophorus ferrugineus</name>
    <name type="common">Red palm weevil</name>
    <name type="synonym">Curculio ferrugineus</name>
    <dbReference type="NCBI Taxonomy" id="354439"/>
    <lineage>
        <taxon>Eukaryota</taxon>
        <taxon>Metazoa</taxon>
        <taxon>Ecdysozoa</taxon>
        <taxon>Arthropoda</taxon>
        <taxon>Hexapoda</taxon>
        <taxon>Insecta</taxon>
        <taxon>Pterygota</taxon>
        <taxon>Neoptera</taxon>
        <taxon>Endopterygota</taxon>
        <taxon>Coleoptera</taxon>
        <taxon>Polyphaga</taxon>
        <taxon>Cucujiformia</taxon>
        <taxon>Curculionidae</taxon>
        <taxon>Dryophthorinae</taxon>
        <taxon>Rhynchophorus</taxon>
    </lineage>
</organism>
<name>A0A834IGW1_RHYFE</name>
<keyword evidence="1" id="KW-0472">Membrane</keyword>
<gene>
    <name evidence="2" type="ORF">GWI33_006938</name>
</gene>
<accession>A0A834IGW1</accession>
<dbReference type="AlphaFoldDB" id="A0A834IGW1"/>
<comment type="caution">
    <text evidence="2">The sequence shown here is derived from an EMBL/GenBank/DDBJ whole genome shotgun (WGS) entry which is preliminary data.</text>
</comment>
<evidence type="ECO:0000256" key="1">
    <source>
        <dbReference type="SAM" id="Phobius"/>
    </source>
</evidence>
<keyword evidence="1" id="KW-1133">Transmembrane helix</keyword>
<reference evidence="2" key="1">
    <citation type="submission" date="2020-08" db="EMBL/GenBank/DDBJ databases">
        <title>Genome sequencing and assembly of the red palm weevil Rhynchophorus ferrugineus.</title>
        <authorList>
            <person name="Dias G.B."/>
            <person name="Bergman C.M."/>
            <person name="Manee M."/>
        </authorList>
    </citation>
    <scope>NUCLEOTIDE SEQUENCE</scope>
    <source>
        <strain evidence="2">AA-2017</strain>
        <tissue evidence="2">Whole larva</tissue>
    </source>
</reference>
<protein>
    <submittedName>
        <fullName evidence="2">Uncharacterized protein</fullName>
    </submittedName>
</protein>
<evidence type="ECO:0000313" key="3">
    <source>
        <dbReference type="Proteomes" id="UP000625711"/>
    </source>
</evidence>
<sequence length="125" mass="14818">MYRSNTRHLRSRRRIFYPTPVQSYRRGYDRQTDTEQCESPVGGALRLRTVECPCAPRTRRKANKGDYERAHVSSGSTDLGTSMFIVFLVWCAWWFWNWWASVPLDRSHPSKPRYSFLVLELTKLN</sequence>
<proteinExistence type="predicted"/>
<feature type="transmembrane region" description="Helical" evidence="1">
    <location>
        <begin position="79"/>
        <end position="96"/>
    </location>
</feature>
<dbReference type="EMBL" id="JAACXV010000351">
    <property type="protein sequence ID" value="KAF7279634.1"/>
    <property type="molecule type" value="Genomic_DNA"/>
</dbReference>
<evidence type="ECO:0000313" key="2">
    <source>
        <dbReference type="EMBL" id="KAF7279634.1"/>
    </source>
</evidence>
<keyword evidence="1" id="KW-0812">Transmembrane</keyword>
<keyword evidence="3" id="KW-1185">Reference proteome</keyword>